<accession>A0A1F5SAQ4</accession>
<comment type="caution">
    <text evidence="1">The sequence shown here is derived from an EMBL/GenBank/DDBJ whole genome shotgun (WGS) entry which is preliminary data.</text>
</comment>
<gene>
    <name evidence="1" type="ORF">A2Y83_01340</name>
</gene>
<dbReference type="Pfam" id="PF13366">
    <property type="entry name" value="PDDEXK_3"/>
    <property type="match status" value="1"/>
</dbReference>
<dbReference type="Proteomes" id="UP000178323">
    <property type="component" value="Unassembled WGS sequence"/>
</dbReference>
<name>A0A1F5SAQ4_9BACT</name>
<dbReference type="InterPro" id="IPR026350">
    <property type="entry name" value="GxxExxY"/>
</dbReference>
<reference evidence="1 2" key="1">
    <citation type="journal article" date="2016" name="Nat. Commun.">
        <title>Thousands of microbial genomes shed light on interconnected biogeochemical processes in an aquifer system.</title>
        <authorList>
            <person name="Anantharaman K."/>
            <person name="Brown C.T."/>
            <person name="Hug L.A."/>
            <person name="Sharon I."/>
            <person name="Castelle C.J."/>
            <person name="Probst A.J."/>
            <person name="Thomas B.C."/>
            <person name="Singh A."/>
            <person name="Wilkins M.J."/>
            <person name="Karaoz U."/>
            <person name="Brodie E.L."/>
            <person name="Williams K.H."/>
            <person name="Hubbard S.S."/>
            <person name="Banfield J.F."/>
        </authorList>
    </citation>
    <scope>NUCLEOTIDE SEQUENCE [LARGE SCALE GENOMIC DNA]</scope>
</reference>
<evidence type="ECO:0000313" key="1">
    <source>
        <dbReference type="EMBL" id="OGF23341.1"/>
    </source>
</evidence>
<sequence>MDKVIHKELSYQIVGILFEVYNELGYGYQEKYYERAIKEFFIHKKLNYKNQIPYVLTARGKIIGRYFLDFLVEDKIILEIKKGKYFSKRNIDQVKGYLKATGLKLAILANFTPTGVKFFRVLNPMNKNNL</sequence>
<proteinExistence type="predicted"/>
<protein>
    <recommendedName>
        <fullName evidence="3">GxxExxY protein</fullName>
    </recommendedName>
</protein>
<dbReference type="AlphaFoldDB" id="A0A1F5SAQ4"/>
<dbReference type="NCBIfam" id="TIGR04256">
    <property type="entry name" value="GxxExxY"/>
    <property type="match status" value="1"/>
</dbReference>
<evidence type="ECO:0008006" key="3">
    <source>
        <dbReference type="Google" id="ProtNLM"/>
    </source>
</evidence>
<dbReference type="STRING" id="1797985.A2Y83_01340"/>
<evidence type="ECO:0000313" key="2">
    <source>
        <dbReference type="Proteomes" id="UP000178323"/>
    </source>
</evidence>
<dbReference type="EMBL" id="MFFS01000002">
    <property type="protein sequence ID" value="OGF23341.1"/>
    <property type="molecule type" value="Genomic_DNA"/>
</dbReference>
<organism evidence="1 2">
    <name type="scientific">Candidatus Falkowbacteria bacterium RBG_13_39_14</name>
    <dbReference type="NCBI Taxonomy" id="1797985"/>
    <lineage>
        <taxon>Bacteria</taxon>
        <taxon>Candidatus Falkowiibacteriota</taxon>
    </lineage>
</organism>